<dbReference type="InterPro" id="IPR000608">
    <property type="entry name" value="UBC"/>
</dbReference>
<sequence>MAPSLLLDPESPPRSYVHAVKQPFKADGGVSSYKEAQAPVGDDFSFNSSAMSANGNGNGHVIGNNGFSAGNGFSGIQQGGDDFSFAQTLREQSTNYATQAQSVGGTKRPNILYIMADQMAAPMLKFNDPESVIKTPHLNELARTGINFSSAYCNSPLCAPSRFTMCSGQLPSKIGGYDNASILGPEVPTFAHYLRRQGYETALAGKMHFIGPDQLHGFEHRLTSDIYPGDLGWSVNWDKPEERQEWYHNMASVMQAGPCVRSNQLDYDEDTMHKAQQYLYDYVRSDPETRRPFAMTISLTHPHDPYTMIQEYWDRYEGVDIPLPKIEIPQEKQDSHSQRLLKTIDLWDNPVPDEAKIRARRAYFAACSFVDDQVGKLVKLLKNCRLDKDTIIVFSGDHGDMLGERSLWYKMSWFENSSRVPMIINGPGLEPKQVKESVSTMDLLPTFVDIAGGQVDKRLPLDGVSLYDYLVSDKPGKDEVFGEYMGEGTVTPTYMIRRHQWKFTYSLADGPQLFNLVEDPQELIDLATSMEVHSQKVLANFMAEASEKWDFAKIHNECLRSQRMRQVVKGALQIGRKESWDYQPPNTDKDRYIRSHIPLDELERRARFPVVDYLGRDKSAAATHHGVAGAAGEVWFTTPRLVHVTSIATYSYSHPGLIHLCTRAPAPPPPRDHVYCSPPPLDARLQAHANRSARRRICISYCRQCDDLVRLAQSSPNAVIIGPADTPFEDGTFRLVMHFDEAYPNKPPGVKFISTMFHPNVYGTGELCLDILQNRWSPTYDVAAILTSIQSLLNDPNTSSPANVEASNLYKENRKEYTKRVRETVEKSWED</sequence>
<dbReference type="InterPro" id="IPR000917">
    <property type="entry name" value="Sulfatase_N"/>
</dbReference>
<dbReference type="Proteomes" id="UP000800040">
    <property type="component" value="Unassembled WGS sequence"/>
</dbReference>
<gene>
    <name evidence="7" type="ORF">BDW02DRAFT_580217</name>
</gene>
<evidence type="ECO:0000256" key="3">
    <source>
        <dbReference type="ARBA" id="ARBA00022786"/>
    </source>
</evidence>
<dbReference type="PANTHER" id="PTHR46615:SF1">
    <property type="entry name" value="ARYLSULFATASE K"/>
    <property type="match status" value="1"/>
</dbReference>
<dbReference type="GO" id="GO:0016740">
    <property type="term" value="F:transferase activity"/>
    <property type="evidence" value="ECO:0007669"/>
    <property type="project" value="UniProtKB-KW"/>
</dbReference>
<dbReference type="Gene3D" id="3.10.110.10">
    <property type="entry name" value="Ubiquitin Conjugating Enzyme"/>
    <property type="match status" value="1"/>
</dbReference>
<dbReference type="GO" id="GO:0004065">
    <property type="term" value="F:arylsulfatase activity"/>
    <property type="evidence" value="ECO:0007669"/>
    <property type="project" value="TreeGrafter"/>
</dbReference>
<feature type="active site" description="Glycyl thioester intermediate" evidence="5">
    <location>
        <position position="768"/>
    </location>
</feature>
<dbReference type="Pfam" id="PF12411">
    <property type="entry name" value="Choline_sulf_C"/>
    <property type="match status" value="1"/>
</dbReference>
<dbReference type="InterPro" id="IPR024607">
    <property type="entry name" value="Sulfatase_CS"/>
</dbReference>
<dbReference type="InterPro" id="IPR017850">
    <property type="entry name" value="Alkaline_phosphatase_core_sf"/>
</dbReference>
<dbReference type="SMART" id="SM00212">
    <property type="entry name" value="UBCc"/>
    <property type="match status" value="1"/>
</dbReference>
<dbReference type="PROSITE" id="PS00183">
    <property type="entry name" value="UBC_1"/>
    <property type="match status" value="1"/>
</dbReference>
<evidence type="ECO:0000259" key="6">
    <source>
        <dbReference type="PROSITE" id="PS50127"/>
    </source>
</evidence>
<dbReference type="Pfam" id="PF00179">
    <property type="entry name" value="UQ_con"/>
    <property type="match status" value="1"/>
</dbReference>
<keyword evidence="2" id="KW-0808">Transferase</keyword>
<accession>A0A6A5K8Q3</accession>
<dbReference type="InterPro" id="IPR016135">
    <property type="entry name" value="UBQ-conjugating_enzyme/RWD"/>
</dbReference>
<keyword evidence="4" id="KW-0378">Hydrolase</keyword>
<evidence type="ECO:0000313" key="7">
    <source>
        <dbReference type="EMBL" id="KAF1833708.1"/>
    </source>
</evidence>
<dbReference type="AlphaFoldDB" id="A0A6A5K8Q3"/>
<keyword evidence="3" id="KW-0833">Ubl conjugation pathway</keyword>
<dbReference type="PANTHER" id="PTHR46615">
    <property type="entry name" value="ARYLSULFATASE K"/>
    <property type="match status" value="1"/>
</dbReference>
<feature type="domain" description="UBC core" evidence="6">
    <location>
        <begin position="680"/>
        <end position="830"/>
    </location>
</feature>
<dbReference type="OrthoDB" id="96314at2759"/>
<dbReference type="InterPro" id="IPR017785">
    <property type="entry name" value="Choline-sulfatase"/>
</dbReference>
<reference evidence="7" key="1">
    <citation type="submission" date="2020-01" db="EMBL/GenBank/DDBJ databases">
        <authorList>
            <consortium name="DOE Joint Genome Institute"/>
            <person name="Haridas S."/>
            <person name="Albert R."/>
            <person name="Binder M."/>
            <person name="Bloem J."/>
            <person name="Labutti K."/>
            <person name="Salamov A."/>
            <person name="Andreopoulos B."/>
            <person name="Baker S.E."/>
            <person name="Barry K."/>
            <person name="Bills G."/>
            <person name="Bluhm B.H."/>
            <person name="Cannon C."/>
            <person name="Castanera R."/>
            <person name="Culley D.E."/>
            <person name="Daum C."/>
            <person name="Ezra D."/>
            <person name="Gonzalez J.B."/>
            <person name="Henrissat B."/>
            <person name="Kuo A."/>
            <person name="Liang C."/>
            <person name="Lipzen A."/>
            <person name="Lutzoni F."/>
            <person name="Magnuson J."/>
            <person name="Mondo S."/>
            <person name="Nolan M."/>
            <person name="Ohm R."/>
            <person name="Pangilinan J."/>
            <person name="Park H.-J."/>
            <person name="Ramirez L."/>
            <person name="Alfaro M."/>
            <person name="Sun H."/>
            <person name="Tritt A."/>
            <person name="Yoshinaga Y."/>
            <person name="Zwiers L.-H."/>
            <person name="Turgeon B.G."/>
            <person name="Goodwin S.B."/>
            <person name="Spatafora J.W."/>
            <person name="Crous P.W."/>
            <person name="Grigoriev I.V."/>
        </authorList>
    </citation>
    <scope>NUCLEOTIDE SEQUENCE</scope>
    <source>
        <strain evidence="7">P77</strain>
    </source>
</reference>
<dbReference type="NCBIfam" id="TIGR03417">
    <property type="entry name" value="chol_sulfatase"/>
    <property type="match status" value="1"/>
</dbReference>
<dbReference type="InterPro" id="IPR025863">
    <property type="entry name" value="Choline_sulf_C_dom"/>
</dbReference>
<dbReference type="PROSITE" id="PS50127">
    <property type="entry name" value="UBC_2"/>
    <property type="match status" value="1"/>
</dbReference>
<dbReference type="CDD" id="cd23790">
    <property type="entry name" value="UBCc_UBE2A_2B"/>
    <property type="match status" value="1"/>
</dbReference>
<organism evidence="7 8">
    <name type="scientific">Decorospora gaudefroyi</name>
    <dbReference type="NCBI Taxonomy" id="184978"/>
    <lineage>
        <taxon>Eukaryota</taxon>
        <taxon>Fungi</taxon>
        <taxon>Dikarya</taxon>
        <taxon>Ascomycota</taxon>
        <taxon>Pezizomycotina</taxon>
        <taxon>Dothideomycetes</taxon>
        <taxon>Pleosporomycetidae</taxon>
        <taxon>Pleosporales</taxon>
        <taxon>Pleosporineae</taxon>
        <taxon>Pleosporaceae</taxon>
        <taxon>Decorospora</taxon>
    </lineage>
</organism>
<dbReference type="Pfam" id="PF00884">
    <property type="entry name" value="Sulfatase"/>
    <property type="match status" value="1"/>
</dbReference>
<dbReference type="SUPFAM" id="SSF53649">
    <property type="entry name" value="Alkaline phosphatase-like"/>
    <property type="match status" value="1"/>
</dbReference>
<dbReference type="InterPro" id="IPR051849">
    <property type="entry name" value="GAG-degrading_sulfatase"/>
</dbReference>
<evidence type="ECO:0000256" key="4">
    <source>
        <dbReference type="ARBA" id="ARBA00022801"/>
    </source>
</evidence>
<proteinExistence type="inferred from homology"/>
<dbReference type="Gene3D" id="3.40.720.10">
    <property type="entry name" value="Alkaline Phosphatase, subunit A"/>
    <property type="match status" value="1"/>
</dbReference>
<evidence type="ECO:0000313" key="8">
    <source>
        <dbReference type="Proteomes" id="UP000800040"/>
    </source>
</evidence>
<dbReference type="InterPro" id="IPR023313">
    <property type="entry name" value="UBQ-conjugating_AS"/>
</dbReference>
<dbReference type="FunFam" id="3.40.720.10:FF:000032">
    <property type="entry name" value="Choline sulfatase"/>
    <property type="match status" value="1"/>
</dbReference>
<dbReference type="SUPFAM" id="SSF54495">
    <property type="entry name" value="UBC-like"/>
    <property type="match status" value="1"/>
</dbReference>
<dbReference type="PROSITE" id="PS00149">
    <property type="entry name" value="SULFATASE_2"/>
    <property type="match status" value="1"/>
</dbReference>
<evidence type="ECO:0000256" key="2">
    <source>
        <dbReference type="ARBA" id="ARBA00022679"/>
    </source>
</evidence>
<protein>
    <submittedName>
        <fullName evidence="7">Choline-sulfatase</fullName>
    </submittedName>
</protein>
<keyword evidence="8" id="KW-1185">Reference proteome</keyword>
<dbReference type="GO" id="GO:0015024">
    <property type="term" value="F:glucuronate-2-sulfatase activity"/>
    <property type="evidence" value="ECO:0007669"/>
    <property type="project" value="TreeGrafter"/>
</dbReference>
<dbReference type="EMBL" id="ML975314">
    <property type="protein sequence ID" value="KAF1833708.1"/>
    <property type="molecule type" value="Genomic_DNA"/>
</dbReference>
<evidence type="ECO:0000256" key="1">
    <source>
        <dbReference type="ARBA" id="ARBA00008779"/>
    </source>
</evidence>
<name>A0A6A5K8Q3_9PLEO</name>
<comment type="similarity">
    <text evidence="1">Belongs to the sulfatase family.</text>
</comment>
<dbReference type="CDD" id="cd16032">
    <property type="entry name" value="choline-sulfatase"/>
    <property type="match status" value="1"/>
</dbReference>
<evidence type="ECO:0000256" key="5">
    <source>
        <dbReference type="PROSITE-ProRule" id="PRU10133"/>
    </source>
</evidence>